<dbReference type="InterPro" id="IPR003245">
    <property type="entry name" value="Phytocyanin_dom"/>
</dbReference>
<dbReference type="Gramene" id="Jr13_06210_p1">
    <property type="protein sequence ID" value="cds.Jr13_06210_p1"/>
    <property type="gene ID" value="Jr13_06210"/>
</dbReference>
<evidence type="ECO:0000313" key="4">
    <source>
        <dbReference type="Proteomes" id="UP000619265"/>
    </source>
</evidence>
<organism evidence="3 4">
    <name type="scientific">Juglans regia</name>
    <name type="common">English walnut</name>
    <dbReference type="NCBI Taxonomy" id="51240"/>
    <lineage>
        <taxon>Eukaryota</taxon>
        <taxon>Viridiplantae</taxon>
        <taxon>Streptophyta</taxon>
        <taxon>Embryophyta</taxon>
        <taxon>Tracheophyta</taxon>
        <taxon>Spermatophyta</taxon>
        <taxon>Magnoliopsida</taxon>
        <taxon>eudicotyledons</taxon>
        <taxon>Gunneridae</taxon>
        <taxon>Pentapetalae</taxon>
        <taxon>rosids</taxon>
        <taxon>fabids</taxon>
        <taxon>Fagales</taxon>
        <taxon>Juglandaceae</taxon>
        <taxon>Juglans</taxon>
    </lineage>
</organism>
<dbReference type="PANTHER" id="PTHR34052:SF1">
    <property type="entry name" value="OS06G0216700 PROTEIN"/>
    <property type="match status" value="1"/>
</dbReference>
<feature type="transmembrane region" description="Helical" evidence="1">
    <location>
        <begin position="41"/>
        <end position="60"/>
    </location>
</feature>
<evidence type="ECO:0000256" key="1">
    <source>
        <dbReference type="SAM" id="Phobius"/>
    </source>
</evidence>
<comment type="caution">
    <text evidence="3">The sequence shown here is derived from an EMBL/GenBank/DDBJ whole genome shotgun (WGS) entry which is preliminary data.</text>
</comment>
<keyword evidence="1" id="KW-1133">Transmembrane helix</keyword>
<dbReference type="AlphaFoldDB" id="A0A833U1P6"/>
<proteinExistence type="predicted"/>
<dbReference type="EMBL" id="LIHL02000013">
    <property type="protein sequence ID" value="KAF5448698.1"/>
    <property type="molecule type" value="Genomic_DNA"/>
</dbReference>
<reference evidence="3" key="2">
    <citation type="submission" date="2020-03" db="EMBL/GenBank/DDBJ databases">
        <title>Walnut 2.0.</title>
        <authorList>
            <person name="Marrano A."/>
            <person name="Britton M."/>
            <person name="Zimin A.V."/>
            <person name="Zaini P.A."/>
            <person name="Workman R."/>
            <person name="Puiu D."/>
            <person name="Bianco L."/>
            <person name="Allen B.J."/>
            <person name="Troggio M."/>
            <person name="Leslie C.A."/>
            <person name="Timp W."/>
            <person name="Dendekar A."/>
            <person name="Salzberg S.L."/>
            <person name="Neale D.B."/>
        </authorList>
    </citation>
    <scope>NUCLEOTIDE SEQUENCE</scope>
    <source>
        <tissue evidence="3">Leaves</tissue>
    </source>
</reference>
<reference evidence="3" key="1">
    <citation type="submission" date="2015-10" db="EMBL/GenBank/DDBJ databases">
        <authorList>
            <person name="Martinez-Garcia P.J."/>
            <person name="Crepeau M.W."/>
            <person name="Puiu D."/>
            <person name="Gonzalez-Ibeas D."/>
            <person name="Whalen J."/>
            <person name="Stevens K."/>
            <person name="Paul R."/>
            <person name="Butterfield T."/>
            <person name="Britton M."/>
            <person name="Reagan R."/>
            <person name="Chakraborty S."/>
            <person name="Walawage S.L."/>
            <person name="Vasquez-Gross H.A."/>
            <person name="Cardeno C."/>
            <person name="Famula R."/>
            <person name="Pratt K."/>
            <person name="Kuruganti S."/>
            <person name="Aradhya M.K."/>
            <person name="Leslie C.A."/>
            <person name="Dandekar A.M."/>
            <person name="Salzberg S.L."/>
            <person name="Wegrzyn J.L."/>
            <person name="Langley C.H."/>
            <person name="Neale D.B."/>
        </authorList>
    </citation>
    <scope>NUCLEOTIDE SEQUENCE</scope>
    <source>
        <tissue evidence="3">Leaves</tissue>
    </source>
</reference>
<dbReference type="PANTHER" id="PTHR34052">
    <property type="entry name" value="GLYCINE-RICH PROTEIN-LIKE"/>
    <property type="match status" value="1"/>
</dbReference>
<gene>
    <name evidence="3" type="ORF">F2P56_029205</name>
</gene>
<dbReference type="Proteomes" id="UP000619265">
    <property type="component" value="Unassembled WGS sequence"/>
</dbReference>
<keyword evidence="1" id="KW-0812">Transmembrane</keyword>
<accession>A0A833U1P6</accession>
<name>A0A833U1P6_JUGRE</name>
<evidence type="ECO:0000259" key="2">
    <source>
        <dbReference type="PROSITE" id="PS51485"/>
    </source>
</evidence>
<dbReference type="PROSITE" id="PS51485">
    <property type="entry name" value="PHYTOCYANIN"/>
    <property type="match status" value="1"/>
</dbReference>
<sequence length="198" mass="22375">MHQPSYFTLFPSFGINELTSKYSTTLPCSCTPIKDMGGFTIAQALVLIIVAASMLAVSTANRGAPQWPSRGSRSHQLPKCKEGPKKIIVGGSEQWRFNFTYTEWALTNGPFYINDTLVFKYDSRHSVYLLPNLRSFLNCDLSRAKLVGNVTQGGGKGFEYKLQEWKPHYFACGEHDGIHCNLGQMKFFVMPMLRWCRS</sequence>
<dbReference type="Pfam" id="PF02298">
    <property type="entry name" value="Cu_bind_like"/>
    <property type="match status" value="1"/>
</dbReference>
<protein>
    <recommendedName>
        <fullName evidence="2">Phytocyanin domain-containing protein</fullName>
    </recommendedName>
</protein>
<dbReference type="SUPFAM" id="SSF49503">
    <property type="entry name" value="Cupredoxins"/>
    <property type="match status" value="1"/>
</dbReference>
<dbReference type="InterPro" id="IPR008972">
    <property type="entry name" value="Cupredoxin"/>
</dbReference>
<keyword evidence="1" id="KW-0472">Membrane</keyword>
<evidence type="ECO:0000313" key="3">
    <source>
        <dbReference type="EMBL" id="KAF5448698.1"/>
    </source>
</evidence>
<feature type="domain" description="Phytocyanin" evidence="2">
    <location>
        <begin position="85"/>
        <end position="193"/>
    </location>
</feature>
<dbReference type="GO" id="GO:0009055">
    <property type="term" value="F:electron transfer activity"/>
    <property type="evidence" value="ECO:0007669"/>
    <property type="project" value="InterPro"/>
</dbReference>
<dbReference type="Gene3D" id="2.60.40.420">
    <property type="entry name" value="Cupredoxins - blue copper proteins"/>
    <property type="match status" value="1"/>
</dbReference>